<comment type="caution">
    <text evidence="2">The sequence shown here is derived from an EMBL/GenBank/DDBJ whole genome shotgun (WGS) entry which is preliminary data.</text>
</comment>
<dbReference type="AlphaFoldDB" id="A0A9P9EZP0"/>
<keyword evidence="3" id="KW-1185">Reference proteome</keyword>
<evidence type="ECO:0000313" key="3">
    <source>
        <dbReference type="Proteomes" id="UP000717696"/>
    </source>
</evidence>
<proteinExistence type="predicted"/>
<evidence type="ECO:0000256" key="1">
    <source>
        <dbReference type="SAM" id="MobiDB-lite"/>
    </source>
</evidence>
<feature type="compositionally biased region" description="Basic and acidic residues" evidence="1">
    <location>
        <begin position="173"/>
        <end position="199"/>
    </location>
</feature>
<dbReference type="EMBL" id="JAGMUU010000007">
    <property type="protein sequence ID" value="KAH7149532.1"/>
    <property type="molecule type" value="Genomic_DNA"/>
</dbReference>
<dbReference type="Proteomes" id="UP000717696">
    <property type="component" value="Unassembled WGS sequence"/>
</dbReference>
<evidence type="ECO:0000313" key="2">
    <source>
        <dbReference type="EMBL" id="KAH7149532.1"/>
    </source>
</evidence>
<accession>A0A9P9EZP0</accession>
<sequence>MDGIISIRGSRYIDSPETRLLIQSASSWLALGSVRVEKHFDYSDATPLRPVVVGGAIARGRTPLLDTLRAPVGSLAASGRLWRPLESWTPSPWTPKMMGGWTCTSVRSTRGGQMAGRKLAEMGPSNAVNARPLIGLPGEHLQVTVMPFQHAPASTVIGRGGLWADVEVRARTRDEGDQIRDEKSGEMESGRDGRRDRGGMGETMMPPLVDKKHRVAKNRGGTPFWWEAMVGSPGSALMMRITRGILLVRLAGLNPIPTVAPAFVVTGSDVAFFSIVDSMNSNAVSCCIRWTTPMQMHMRSTSLRDPLPHRPVTMGVADLPA</sequence>
<reference evidence="2" key="1">
    <citation type="journal article" date="2021" name="Nat. Commun.">
        <title>Genetic determinants of endophytism in the Arabidopsis root mycobiome.</title>
        <authorList>
            <person name="Mesny F."/>
            <person name="Miyauchi S."/>
            <person name="Thiergart T."/>
            <person name="Pickel B."/>
            <person name="Atanasova L."/>
            <person name="Karlsson M."/>
            <person name="Huettel B."/>
            <person name="Barry K.W."/>
            <person name="Haridas S."/>
            <person name="Chen C."/>
            <person name="Bauer D."/>
            <person name="Andreopoulos W."/>
            <person name="Pangilinan J."/>
            <person name="LaButti K."/>
            <person name="Riley R."/>
            <person name="Lipzen A."/>
            <person name="Clum A."/>
            <person name="Drula E."/>
            <person name="Henrissat B."/>
            <person name="Kohler A."/>
            <person name="Grigoriev I.V."/>
            <person name="Martin F.M."/>
            <person name="Hacquard S."/>
        </authorList>
    </citation>
    <scope>NUCLEOTIDE SEQUENCE</scope>
    <source>
        <strain evidence="2">MPI-CAGE-AT-0021</strain>
    </source>
</reference>
<name>A0A9P9EZP0_9HYPO</name>
<organism evidence="2 3">
    <name type="scientific">Dactylonectria estremocensis</name>
    <dbReference type="NCBI Taxonomy" id="1079267"/>
    <lineage>
        <taxon>Eukaryota</taxon>
        <taxon>Fungi</taxon>
        <taxon>Dikarya</taxon>
        <taxon>Ascomycota</taxon>
        <taxon>Pezizomycotina</taxon>
        <taxon>Sordariomycetes</taxon>
        <taxon>Hypocreomycetidae</taxon>
        <taxon>Hypocreales</taxon>
        <taxon>Nectriaceae</taxon>
        <taxon>Dactylonectria</taxon>
    </lineage>
</organism>
<protein>
    <submittedName>
        <fullName evidence="2">Uncharacterized protein</fullName>
    </submittedName>
</protein>
<gene>
    <name evidence="2" type="ORF">B0J13DRAFT_663290</name>
</gene>
<feature type="region of interest" description="Disordered" evidence="1">
    <location>
        <begin position="173"/>
        <end position="206"/>
    </location>
</feature>